<keyword evidence="4 8" id="KW-0812">Transmembrane</keyword>
<evidence type="ECO:0000256" key="7">
    <source>
        <dbReference type="RuleBase" id="RU003346"/>
    </source>
</evidence>
<feature type="transmembrane region" description="Helical" evidence="8">
    <location>
        <begin position="62"/>
        <end position="81"/>
    </location>
</feature>
<dbReference type="InterPro" id="IPR005829">
    <property type="entry name" value="Sugar_transporter_CS"/>
</dbReference>
<dbReference type="Pfam" id="PF00083">
    <property type="entry name" value="Sugar_tr"/>
    <property type="match status" value="1"/>
</dbReference>
<feature type="transmembrane region" description="Helical" evidence="8">
    <location>
        <begin position="144"/>
        <end position="164"/>
    </location>
</feature>
<evidence type="ECO:0000313" key="10">
    <source>
        <dbReference type="EMBL" id="KAK4497269.1"/>
    </source>
</evidence>
<comment type="caution">
    <text evidence="10">The sequence shown here is derived from an EMBL/GenBank/DDBJ whole genome shotgun (WGS) entry which is preliminary data.</text>
</comment>
<evidence type="ECO:0000256" key="8">
    <source>
        <dbReference type="SAM" id="Phobius"/>
    </source>
</evidence>
<evidence type="ECO:0000256" key="4">
    <source>
        <dbReference type="ARBA" id="ARBA00022692"/>
    </source>
</evidence>
<evidence type="ECO:0000256" key="2">
    <source>
        <dbReference type="ARBA" id="ARBA00010992"/>
    </source>
</evidence>
<accession>A0ABR0E759</accession>
<dbReference type="EMBL" id="JAXOVC010000009">
    <property type="protein sequence ID" value="KAK4497269.1"/>
    <property type="molecule type" value="Genomic_DNA"/>
</dbReference>
<dbReference type="InterPro" id="IPR020846">
    <property type="entry name" value="MFS_dom"/>
</dbReference>
<feature type="transmembrane region" description="Helical" evidence="8">
    <location>
        <begin position="301"/>
        <end position="321"/>
    </location>
</feature>
<dbReference type="PROSITE" id="PS50850">
    <property type="entry name" value="MFS"/>
    <property type="match status" value="1"/>
</dbReference>
<dbReference type="Gene3D" id="1.20.1250.20">
    <property type="entry name" value="MFS general substrate transporter like domains"/>
    <property type="match status" value="1"/>
</dbReference>
<evidence type="ECO:0000259" key="9">
    <source>
        <dbReference type="PROSITE" id="PS50850"/>
    </source>
</evidence>
<dbReference type="InterPro" id="IPR050360">
    <property type="entry name" value="MFS_Sugar_Transporters"/>
</dbReference>
<dbReference type="PANTHER" id="PTHR48022">
    <property type="entry name" value="PLASTIDIC GLUCOSE TRANSPORTER 4"/>
    <property type="match status" value="1"/>
</dbReference>
<name>A0ABR0E759_ZASCE</name>
<proteinExistence type="inferred from homology"/>
<organism evidence="10 11">
    <name type="scientific">Zasmidium cellare</name>
    <name type="common">Wine cellar mold</name>
    <name type="synonym">Racodium cellare</name>
    <dbReference type="NCBI Taxonomy" id="395010"/>
    <lineage>
        <taxon>Eukaryota</taxon>
        <taxon>Fungi</taxon>
        <taxon>Dikarya</taxon>
        <taxon>Ascomycota</taxon>
        <taxon>Pezizomycotina</taxon>
        <taxon>Dothideomycetes</taxon>
        <taxon>Dothideomycetidae</taxon>
        <taxon>Mycosphaerellales</taxon>
        <taxon>Mycosphaerellaceae</taxon>
        <taxon>Zasmidium</taxon>
    </lineage>
</organism>
<feature type="transmembrane region" description="Helical" evidence="8">
    <location>
        <begin position="428"/>
        <end position="448"/>
    </location>
</feature>
<feature type="transmembrane region" description="Helical" evidence="8">
    <location>
        <begin position="264"/>
        <end position="286"/>
    </location>
</feature>
<keyword evidence="3 7" id="KW-0813">Transport</keyword>
<evidence type="ECO:0000313" key="11">
    <source>
        <dbReference type="Proteomes" id="UP001305779"/>
    </source>
</evidence>
<dbReference type="Proteomes" id="UP001305779">
    <property type="component" value="Unassembled WGS sequence"/>
</dbReference>
<evidence type="ECO:0000256" key="3">
    <source>
        <dbReference type="ARBA" id="ARBA00022448"/>
    </source>
</evidence>
<evidence type="ECO:0000256" key="5">
    <source>
        <dbReference type="ARBA" id="ARBA00022989"/>
    </source>
</evidence>
<evidence type="ECO:0000256" key="1">
    <source>
        <dbReference type="ARBA" id="ARBA00004141"/>
    </source>
</evidence>
<evidence type="ECO:0000256" key="6">
    <source>
        <dbReference type="ARBA" id="ARBA00023136"/>
    </source>
</evidence>
<protein>
    <recommendedName>
        <fullName evidence="9">Major facilitator superfamily (MFS) profile domain-containing protein</fullName>
    </recommendedName>
</protein>
<dbReference type="SUPFAM" id="SSF103473">
    <property type="entry name" value="MFS general substrate transporter"/>
    <property type="match status" value="1"/>
</dbReference>
<dbReference type="PRINTS" id="PR00171">
    <property type="entry name" value="SUGRTRNSPORT"/>
</dbReference>
<feature type="transmembrane region" description="Helical" evidence="8">
    <location>
        <begin position="88"/>
        <end position="106"/>
    </location>
</feature>
<dbReference type="PANTHER" id="PTHR48022:SF28">
    <property type="entry name" value="MAJOR FACILITATOR SUPERFAMILY (MFS) PROFILE DOMAIN-CONTAINING PROTEIN-RELATED"/>
    <property type="match status" value="1"/>
</dbReference>
<dbReference type="InterPro" id="IPR003663">
    <property type="entry name" value="Sugar/inositol_transpt"/>
</dbReference>
<dbReference type="InterPro" id="IPR005828">
    <property type="entry name" value="MFS_sugar_transport-like"/>
</dbReference>
<feature type="transmembrane region" description="Helical" evidence="8">
    <location>
        <begin position="401"/>
        <end position="422"/>
    </location>
</feature>
<feature type="transmembrane region" description="Helical" evidence="8">
    <location>
        <begin position="176"/>
        <end position="198"/>
    </location>
</feature>
<keyword evidence="11" id="KW-1185">Reference proteome</keyword>
<feature type="transmembrane region" description="Helical" evidence="8">
    <location>
        <begin position="359"/>
        <end position="380"/>
    </location>
</feature>
<sequence>MGFNPLARVTGKPLNILITIASTCGFVLFGYDNALFSGLIISPWFLRTFKDPNPSLLGTISATYNLGGFAGAVIAFFIGNVLGRRRTILTGISITAIGAIPFAAATNLAQLTAGRTVCGVGVGIMSSTVGLWQAETVPARSRGAYLVGQLLYGATLGLFLAQWINYGFYNVRTRVAFAFLVAFQVVFLFISTLLVLGLPESPRWLVKKGRTDEAMEVLTRLTGEEEARERLQQIVDVDNLEKNVNKSRFQALFTNGPTQNFRRLCLAVGVMIMHQLTGVNSVTYYLPRLLTTIIGASRKEALWISGLSSVDSATATLVAIFTVDRFGRKPYMLWGAVAQAIMFVIIASLLGTAPPGNKSFGVAAVIMLFVYYWINSLCWLGQSWAYPAEVLPLQIREQGLAIGNMFYWLFQFMMVEVTPIAIKNIYYKFYVILAVFNVCIAVVVYLAYEETARQSLEELDLFFVNQYGKAGGDVEKVDVKREGSCAVVKSE</sequence>
<keyword evidence="5 8" id="KW-1133">Transmembrane helix</keyword>
<dbReference type="PROSITE" id="PS00216">
    <property type="entry name" value="SUGAR_TRANSPORT_1"/>
    <property type="match status" value="1"/>
</dbReference>
<reference evidence="10 11" key="1">
    <citation type="journal article" date="2023" name="G3 (Bethesda)">
        <title>A chromosome-level genome assembly of Zasmidium syzygii isolated from banana leaves.</title>
        <authorList>
            <person name="van Westerhoven A.C."/>
            <person name="Mehrabi R."/>
            <person name="Talebi R."/>
            <person name="Steentjes M.B.F."/>
            <person name="Corcolon B."/>
            <person name="Chong P.A."/>
            <person name="Kema G.H.J."/>
            <person name="Seidl M.F."/>
        </authorList>
    </citation>
    <scope>NUCLEOTIDE SEQUENCE [LARGE SCALE GENOMIC DNA]</scope>
    <source>
        <strain evidence="10 11">P124</strain>
    </source>
</reference>
<feature type="transmembrane region" description="Helical" evidence="8">
    <location>
        <begin position="112"/>
        <end position="132"/>
    </location>
</feature>
<dbReference type="InterPro" id="IPR036259">
    <property type="entry name" value="MFS_trans_sf"/>
</dbReference>
<comment type="subcellular location">
    <subcellularLocation>
        <location evidence="1">Membrane</location>
        <topology evidence="1">Multi-pass membrane protein</topology>
    </subcellularLocation>
</comment>
<feature type="domain" description="Major facilitator superfamily (MFS) profile" evidence="9">
    <location>
        <begin position="18"/>
        <end position="452"/>
    </location>
</feature>
<dbReference type="NCBIfam" id="TIGR00879">
    <property type="entry name" value="SP"/>
    <property type="match status" value="1"/>
</dbReference>
<feature type="transmembrane region" description="Helical" evidence="8">
    <location>
        <begin position="333"/>
        <end position="353"/>
    </location>
</feature>
<comment type="similarity">
    <text evidence="2 7">Belongs to the major facilitator superfamily. Sugar transporter (TC 2.A.1.1) family.</text>
</comment>
<gene>
    <name evidence="10" type="ORF">PRZ48_011719</name>
</gene>
<keyword evidence="6 8" id="KW-0472">Membrane</keyword>
<feature type="transmembrane region" description="Helical" evidence="8">
    <location>
        <begin position="16"/>
        <end position="42"/>
    </location>
</feature>